<dbReference type="STRING" id="1391627.SAMN05216464_103427"/>
<evidence type="ECO:0000313" key="2">
    <source>
        <dbReference type="EMBL" id="SDE03987.1"/>
    </source>
</evidence>
<dbReference type="OrthoDB" id="846071at2"/>
<evidence type="ECO:0000259" key="1">
    <source>
        <dbReference type="Pfam" id="PF13439"/>
    </source>
</evidence>
<proteinExistence type="predicted"/>
<dbReference type="Proteomes" id="UP000199072">
    <property type="component" value="Unassembled WGS sequence"/>
</dbReference>
<keyword evidence="2" id="KW-0808">Transferase</keyword>
<dbReference type="Pfam" id="PF13439">
    <property type="entry name" value="Glyco_transf_4"/>
    <property type="match status" value="1"/>
</dbReference>
<dbReference type="AlphaFoldDB" id="A0A1G6ZP49"/>
<name>A0A1G6ZP49_9SPHI</name>
<keyword evidence="3" id="KW-1185">Reference proteome</keyword>
<accession>A0A1G6ZP49</accession>
<dbReference type="EMBL" id="FNAI01000003">
    <property type="protein sequence ID" value="SDE03987.1"/>
    <property type="molecule type" value="Genomic_DNA"/>
</dbReference>
<organism evidence="2 3">
    <name type="scientific">Mucilaginibacter pineti</name>
    <dbReference type="NCBI Taxonomy" id="1391627"/>
    <lineage>
        <taxon>Bacteria</taxon>
        <taxon>Pseudomonadati</taxon>
        <taxon>Bacteroidota</taxon>
        <taxon>Sphingobacteriia</taxon>
        <taxon>Sphingobacteriales</taxon>
        <taxon>Sphingobacteriaceae</taxon>
        <taxon>Mucilaginibacter</taxon>
    </lineage>
</organism>
<gene>
    <name evidence="2" type="ORF">SAMN05216464_103427</name>
</gene>
<protein>
    <submittedName>
        <fullName evidence="2">Glycosyltransferase Family 4</fullName>
    </submittedName>
</protein>
<dbReference type="GO" id="GO:0016757">
    <property type="term" value="F:glycosyltransferase activity"/>
    <property type="evidence" value="ECO:0007669"/>
    <property type="project" value="UniProtKB-ARBA"/>
</dbReference>
<reference evidence="2 3" key="1">
    <citation type="submission" date="2016-10" db="EMBL/GenBank/DDBJ databases">
        <authorList>
            <person name="de Groot N.N."/>
        </authorList>
    </citation>
    <scope>NUCLEOTIDE SEQUENCE [LARGE SCALE GENOMIC DNA]</scope>
    <source>
        <strain evidence="2 3">47C3B</strain>
    </source>
</reference>
<feature type="domain" description="Glycosyltransferase subfamily 4-like N-terminal" evidence="1">
    <location>
        <begin position="66"/>
        <end position="176"/>
    </location>
</feature>
<sequence>MQRVRTSLPYFQEFGWNADVVVVHEDYSEMSKDELLLQSIPAGTIVYKVAALSRKWTAKFGLGSIALRSMFFYKKMVDKLLKDNHYDLIYFSSTQFPVCVMCVWWKKKFQIPYVIDMQDPWHSDYYQDKPRDQWPPKYWFSYRMNKFLEQVTLKHSNGLIAVSQKYIDDLKARYPIIKSIPESVITFGAFAPDIEIAVANRDSFPKLLIEGFINIVYIGRGGMDMHKAVEPVFKALQAGLLSQPELFGKFRFHFIGTSYAAKGKGVPTIYPLAESMGLQELVSESTDRISYYHALVTLKDADALFLPGSDDPAYTPSKIYPYLLTQKAMLAVFNTRSPATEVLRNSADGTEIVIFDKADAVSRISRILTKWANKEFKPIHLRPGFENFSAKNLTGKQVDLFMKVLEHFEKTDTNA</sequence>
<dbReference type="SUPFAM" id="SSF53756">
    <property type="entry name" value="UDP-Glycosyltransferase/glycogen phosphorylase"/>
    <property type="match status" value="1"/>
</dbReference>
<dbReference type="Gene3D" id="3.40.50.2000">
    <property type="entry name" value="Glycogen Phosphorylase B"/>
    <property type="match status" value="1"/>
</dbReference>
<evidence type="ECO:0000313" key="3">
    <source>
        <dbReference type="Proteomes" id="UP000199072"/>
    </source>
</evidence>
<dbReference type="InterPro" id="IPR028098">
    <property type="entry name" value="Glyco_trans_4-like_N"/>
</dbReference>